<comment type="similarity">
    <text evidence="12">Belongs to the helicase family. PriA subfamily.</text>
</comment>
<dbReference type="GO" id="GO:1990077">
    <property type="term" value="C:primosome complex"/>
    <property type="evidence" value="ECO:0007669"/>
    <property type="project" value="UniProtKB-UniRule"/>
</dbReference>
<feature type="coiled-coil region" evidence="13">
    <location>
        <begin position="417"/>
        <end position="444"/>
    </location>
</feature>
<dbReference type="InterPro" id="IPR014001">
    <property type="entry name" value="Helicase_ATP-bd"/>
</dbReference>
<evidence type="ECO:0000259" key="15">
    <source>
        <dbReference type="PROSITE" id="PS51194"/>
    </source>
</evidence>
<evidence type="ECO:0000256" key="1">
    <source>
        <dbReference type="ARBA" id="ARBA00022515"/>
    </source>
</evidence>
<dbReference type="AlphaFoldDB" id="A0A9D2M7N9"/>
<dbReference type="GO" id="GO:0003677">
    <property type="term" value="F:DNA binding"/>
    <property type="evidence" value="ECO:0007669"/>
    <property type="project" value="UniProtKB-UniRule"/>
</dbReference>
<organism evidence="16 17">
    <name type="scientific">Candidatus Gemmiger avicola</name>
    <dbReference type="NCBI Taxonomy" id="2838605"/>
    <lineage>
        <taxon>Bacteria</taxon>
        <taxon>Bacillati</taxon>
        <taxon>Bacillota</taxon>
        <taxon>Clostridia</taxon>
        <taxon>Eubacteriales</taxon>
        <taxon>Gemmiger</taxon>
    </lineage>
</organism>
<dbReference type="Pfam" id="PF00271">
    <property type="entry name" value="Helicase_C"/>
    <property type="match status" value="1"/>
</dbReference>
<feature type="domain" description="Helicase ATP-binding" evidence="14">
    <location>
        <begin position="224"/>
        <end position="390"/>
    </location>
</feature>
<feature type="binding site" evidence="12">
    <location>
        <position position="461"/>
    </location>
    <ligand>
        <name>Zn(2+)</name>
        <dbReference type="ChEBI" id="CHEBI:29105"/>
        <label>2</label>
    </ligand>
</feature>
<feature type="binding site" evidence="12">
    <location>
        <position position="496"/>
    </location>
    <ligand>
        <name>Zn(2+)</name>
        <dbReference type="ChEBI" id="CHEBI:29105"/>
        <label>1</label>
    </ligand>
</feature>
<dbReference type="InterPro" id="IPR011545">
    <property type="entry name" value="DEAD/DEAH_box_helicase_dom"/>
</dbReference>
<evidence type="ECO:0000313" key="17">
    <source>
        <dbReference type="Proteomes" id="UP000886803"/>
    </source>
</evidence>
<dbReference type="CDD" id="cd18804">
    <property type="entry name" value="SF2_C_priA"/>
    <property type="match status" value="1"/>
</dbReference>
<feature type="binding site" evidence="12">
    <location>
        <position position="479"/>
    </location>
    <ligand>
        <name>Zn(2+)</name>
        <dbReference type="ChEBI" id="CHEBI:29105"/>
        <label>2</label>
    </ligand>
</feature>
<comment type="cofactor">
    <cofactor evidence="12">
        <name>Zn(2+)</name>
        <dbReference type="ChEBI" id="CHEBI:29105"/>
    </cofactor>
    <text evidence="12">Binds 2 zinc ions per subunit.</text>
</comment>
<accession>A0A9D2M7N9</accession>
<keyword evidence="6 12" id="KW-0347">Helicase</keyword>
<dbReference type="GO" id="GO:0006270">
    <property type="term" value="P:DNA replication initiation"/>
    <property type="evidence" value="ECO:0007669"/>
    <property type="project" value="TreeGrafter"/>
</dbReference>
<evidence type="ECO:0000256" key="10">
    <source>
        <dbReference type="ARBA" id="ARBA00023235"/>
    </source>
</evidence>
<evidence type="ECO:0000256" key="3">
    <source>
        <dbReference type="ARBA" id="ARBA00022723"/>
    </source>
</evidence>
<dbReference type="InterPro" id="IPR042115">
    <property type="entry name" value="PriA_3primeBD_sf"/>
</dbReference>
<protein>
    <recommendedName>
        <fullName evidence="12">Replication restart protein PriA</fullName>
    </recommendedName>
    <alternativeName>
        <fullName evidence="12">ATP-dependent DNA helicase PriA</fullName>
        <ecNumber evidence="12">5.6.2.4</ecNumber>
    </alternativeName>
    <alternativeName>
        <fullName evidence="12">DNA 3'-5' helicase PriA</fullName>
    </alternativeName>
</protein>
<dbReference type="GO" id="GO:0006269">
    <property type="term" value="P:DNA replication, synthesis of primer"/>
    <property type="evidence" value="ECO:0007669"/>
    <property type="project" value="UniProtKB-KW"/>
</dbReference>
<dbReference type="SMART" id="SM00490">
    <property type="entry name" value="HELICc"/>
    <property type="match status" value="1"/>
</dbReference>
<evidence type="ECO:0000256" key="9">
    <source>
        <dbReference type="ARBA" id="ARBA00023125"/>
    </source>
</evidence>
<dbReference type="InterPro" id="IPR041222">
    <property type="entry name" value="PriA_3primeBD"/>
</dbReference>
<dbReference type="Pfam" id="PF18074">
    <property type="entry name" value="PriA_C"/>
    <property type="match status" value="1"/>
</dbReference>
<dbReference type="SUPFAM" id="SSF52540">
    <property type="entry name" value="P-loop containing nucleoside triphosphate hydrolases"/>
    <property type="match status" value="2"/>
</dbReference>
<reference evidence="16" key="2">
    <citation type="submission" date="2021-04" db="EMBL/GenBank/DDBJ databases">
        <authorList>
            <person name="Gilroy R."/>
        </authorList>
    </citation>
    <scope>NUCLEOTIDE SEQUENCE</scope>
    <source>
        <strain evidence="16">ChiBcec8-13705</strain>
    </source>
</reference>
<dbReference type="GO" id="GO:0016787">
    <property type="term" value="F:hydrolase activity"/>
    <property type="evidence" value="ECO:0007669"/>
    <property type="project" value="UniProtKB-KW"/>
</dbReference>
<dbReference type="Pfam" id="PF18319">
    <property type="entry name" value="Zn_ribbon_PriA"/>
    <property type="match status" value="1"/>
</dbReference>
<keyword evidence="2 12" id="KW-0235">DNA replication</keyword>
<keyword evidence="8 12" id="KW-0067">ATP-binding</keyword>
<dbReference type="SMART" id="SM00487">
    <property type="entry name" value="DEXDc"/>
    <property type="match status" value="1"/>
</dbReference>
<feature type="binding site" evidence="12">
    <location>
        <position position="455"/>
    </location>
    <ligand>
        <name>Zn(2+)</name>
        <dbReference type="ChEBI" id="CHEBI:29105"/>
        <label>1</label>
    </ligand>
</feature>
<feature type="binding site" evidence="12">
    <location>
        <position position="464"/>
    </location>
    <ligand>
        <name>Zn(2+)</name>
        <dbReference type="ChEBI" id="CHEBI:29105"/>
        <label>2</label>
    </ligand>
</feature>
<dbReference type="InterPro" id="IPR005259">
    <property type="entry name" value="PriA"/>
</dbReference>
<name>A0A9D2M7N9_9FIRM</name>
<dbReference type="InterPro" id="IPR041236">
    <property type="entry name" value="PriA_C"/>
</dbReference>
<keyword evidence="7 12" id="KW-0862">Zinc</keyword>
<keyword evidence="9 12" id="KW-0238">DNA-binding</keyword>
<dbReference type="Pfam" id="PF00270">
    <property type="entry name" value="DEAD"/>
    <property type="match status" value="1"/>
</dbReference>
<sequence>MPIIAKVAVNDATIHFDKLYSYLVPDSLVQGVRPGGIVLVPFGRGDKPRMAVVLAVQNGAADPRLKTILAAAPEDAHLTPSLLELVHFLRDRYFCTWYEAVKAIIPYGAQYQPGVRDGKPAVISRLTRPVERVYTLVGDLPEKPKPGPRQQAAVALLRESPCTQRELEEQGISRATLDGLCRKGVLRAVERYKSLDLFADIPFDPRPVALSASQQAAYDTLAADLEADEARAALLFGVTGSGKTLVFLKLIERTLALGRRALVLVPEIGLTPQMIRRLKAMFGSRLAVQHSALNNTERLLQWRMIQQGNADIVVGTRSAIFAPLENIGLIILDEEQEHTYQSESSPRYSAHEVARKRAASEKALLVFASATPRIETCFAAKAGRMRLVTLTERYGGRPLPTVEFADMRAELTAGNPREVSARLAEELQQNLARKEQSILLLNRRGYNTVAMCADCGEVLKCPNCSVPLVYHKNRQALLCHHCGHQLRPAPARCPQCGGKLVYSGFGTQRVEEELQNLLPTARILRMDQDSTMQKNAHERMLSRFARQEYDILLGTQMVAKGLDFEKVTLVGVLGIDSMLFGQGFRAYESVFSLITQVVGRGGRAALPGRAVIQTAVPEHPVLGMAARQDYPAFYAEEISFRKLCLYPPFCAFCVVGFTGAQEGAVFTAAHRFGQILADLARRHTEIPLRVLGPAPMHITMLSGKYRYKLTLKCRNDAPFRALMRAALDAYAEEKLPAKATLALDFNSDGDM</sequence>
<dbReference type="PANTHER" id="PTHR30580:SF0">
    <property type="entry name" value="PRIMOSOMAL PROTEIN N"/>
    <property type="match status" value="1"/>
</dbReference>
<evidence type="ECO:0000259" key="14">
    <source>
        <dbReference type="PROSITE" id="PS51192"/>
    </source>
</evidence>
<dbReference type="InterPro" id="IPR040498">
    <property type="entry name" value="PriA_CRR"/>
</dbReference>
<keyword evidence="13" id="KW-0175">Coiled coil</keyword>
<dbReference type="GO" id="GO:0006302">
    <property type="term" value="P:double-strand break repair"/>
    <property type="evidence" value="ECO:0007669"/>
    <property type="project" value="InterPro"/>
</dbReference>
<keyword evidence="5 12" id="KW-0378">Hydrolase</keyword>
<evidence type="ECO:0000256" key="13">
    <source>
        <dbReference type="SAM" id="Coils"/>
    </source>
</evidence>
<evidence type="ECO:0000256" key="12">
    <source>
        <dbReference type="HAMAP-Rule" id="MF_00983"/>
    </source>
</evidence>
<dbReference type="PROSITE" id="PS51194">
    <property type="entry name" value="HELICASE_CTER"/>
    <property type="match status" value="1"/>
</dbReference>
<feature type="binding site" evidence="12">
    <location>
        <position position="452"/>
    </location>
    <ligand>
        <name>Zn(2+)</name>
        <dbReference type="ChEBI" id="CHEBI:29105"/>
        <label>1</label>
    </ligand>
</feature>
<comment type="catalytic activity">
    <reaction evidence="12">
        <text>Couples ATP hydrolysis with the unwinding of duplex DNA by translocating in the 3'-5' direction.</text>
        <dbReference type="EC" id="5.6.2.4"/>
    </reaction>
</comment>
<evidence type="ECO:0000256" key="8">
    <source>
        <dbReference type="ARBA" id="ARBA00022840"/>
    </source>
</evidence>
<gene>
    <name evidence="12 16" type="primary">priA</name>
    <name evidence="16" type="ORF">H9945_10485</name>
</gene>
<evidence type="ECO:0000256" key="5">
    <source>
        <dbReference type="ARBA" id="ARBA00022801"/>
    </source>
</evidence>
<dbReference type="FunFam" id="3.40.50.300:FF:000489">
    <property type="entry name" value="Primosome assembly protein PriA"/>
    <property type="match status" value="1"/>
</dbReference>
<reference evidence="16" key="1">
    <citation type="journal article" date="2021" name="PeerJ">
        <title>Extensive microbial diversity within the chicken gut microbiome revealed by metagenomics and culture.</title>
        <authorList>
            <person name="Gilroy R."/>
            <person name="Ravi A."/>
            <person name="Getino M."/>
            <person name="Pursley I."/>
            <person name="Horton D.L."/>
            <person name="Alikhan N.F."/>
            <person name="Baker D."/>
            <person name="Gharbi K."/>
            <person name="Hall N."/>
            <person name="Watson M."/>
            <person name="Adriaenssens E.M."/>
            <person name="Foster-Nyarko E."/>
            <person name="Jarju S."/>
            <person name="Secka A."/>
            <person name="Antonio M."/>
            <person name="Oren A."/>
            <person name="Chaudhuri R.R."/>
            <person name="La Ragione R."/>
            <person name="Hildebrand F."/>
            <person name="Pallen M.J."/>
        </authorList>
    </citation>
    <scope>NUCLEOTIDE SEQUENCE</scope>
    <source>
        <strain evidence="16">ChiBcec8-13705</strain>
    </source>
</reference>
<feature type="binding site" evidence="12">
    <location>
        <position position="493"/>
    </location>
    <ligand>
        <name>Zn(2+)</name>
        <dbReference type="ChEBI" id="CHEBI:29105"/>
        <label>1</label>
    </ligand>
</feature>
<evidence type="ECO:0000256" key="4">
    <source>
        <dbReference type="ARBA" id="ARBA00022741"/>
    </source>
</evidence>
<dbReference type="Gene3D" id="3.40.50.300">
    <property type="entry name" value="P-loop containing nucleotide triphosphate hydrolases"/>
    <property type="match status" value="2"/>
</dbReference>
<dbReference type="Proteomes" id="UP000886803">
    <property type="component" value="Unassembled WGS sequence"/>
</dbReference>
<dbReference type="PROSITE" id="PS51192">
    <property type="entry name" value="HELICASE_ATP_BIND_1"/>
    <property type="match status" value="1"/>
</dbReference>
<dbReference type="EC" id="5.6.2.4" evidence="12"/>
<dbReference type="Pfam" id="PF17764">
    <property type="entry name" value="PriA_3primeBD"/>
    <property type="match status" value="1"/>
</dbReference>
<keyword evidence="1 12" id="KW-0639">Primosome</keyword>
<dbReference type="GO" id="GO:0008270">
    <property type="term" value="F:zinc ion binding"/>
    <property type="evidence" value="ECO:0007669"/>
    <property type="project" value="UniProtKB-UniRule"/>
</dbReference>
<evidence type="ECO:0000313" key="16">
    <source>
        <dbReference type="EMBL" id="HJB42911.1"/>
    </source>
</evidence>
<evidence type="ECO:0000256" key="11">
    <source>
        <dbReference type="ARBA" id="ARBA00048988"/>
    </source>
</evidence>
<dbReference type="GO" id="GO:0043138">
    <property type="term" value="F:3'-5' DNA helicase activity"/>
    <property type="evidence" value="ECO:0007669"/>
    <property type="project" value="UniProtKB-EC"/>
</dbReference>
<evidence type="ECO:0000256" key="6">
    <source>
        <dbReference type="ARBA" id="ARBA00022806"/>
    </source>
</evidence>
<dbReference type="NCBIfam" id="TIGR00595">
    <property type="entry name" value="priA"/>
    <property type="match status" value="1"/>
</dbReference>
<dbReference type="EMBL" id="DWYG01000178">
    <property type="protein sequence ID" value="HJB42911.1"/>
    <property type="molecule type" value="Genomic_DNA"/>
</dbReference>
<proteinExistence type="inferred from homology"/>
<keyword evidence="3 12" id="KW-0479">Metal-binding</keyword>
<comment type="caution">
    <text evidence="16">The sequence shown here is derived from an EMBL/GenBank/DDBJ whole genome shotgun (WGS) entry which is preliminary data.</text>
</comment>
<comment type="function">
    <text evidence="12">Initiates the restart of stalled replication forks, which reloads the replicative helicase on sites other than the origin of replication. Recognizes and binds to abandoned replication forks and remodels them to uncover a helicase loading site. Promotes assembly of the primosome at these replication forks.</text>
</comment>
<dbReference type="PANTHER" id="PTHR30580">
    <property type="entry name" value="PRIMOSOMAL PROTEIN N"/>
    <property type="match status" value="1"/>
</dbReference>
<dbReference type="HAMAP" id="MF_00983">
    <property type="entry name" value="PriA"/>
    <property type="match status" value="1"/>
</dbReference>
<dbReference type="InterPro" id="IPR027417">
    <property type="entry name" value="P-loop_NTPase"/>
</dbReference>
<dbReference type="InterPro" id="IPR001650">
    <property type="entry name" value="Helicase_C-like"/>
</dbReference>
<comment type="catalytic activity">
    <reaction evidence="11 12">
        <text>ATP + H2O = ADP + phosphate + H(+)</text>
        <dbReference type="Rhea" id="RHEA:13065"/>
        <dbReference type="ChEBI" id="CHEBI:15377"/>
        <dbReference type="ChEBI" id="CHEBI:15378"/>
        <dbReference type="ChEBI" id="CHEBI:30616"/>
        <dbReference type="ChEBI" id="CHEBI:43474"/>
        <dbReference type="ChEBI" id="CHEBI:456216"/>
        <dbReference type="EC" id="5.6.2.4"/>
    </reaction>
</comment>
<comment type="subunit">
    <text evidence="12">Component of the replication restart primosome.</text>
</comment>
<evidence type="ECO:0000256" key="7">
    <source>
        <dbReference type="ARBA" id="ARBA00022833"/>
    </source>
</evidence>
<evidence type="ECO:0000256" key="2">
    <source>
        <dbReference type="ARBA" id="ARBA00022705"/>
    </source>
</evidence>
<dbReference type="GO" id="GO:0005524">
    <property type="term" value="F:ATP binding"/>
    <property type="evidence" value="ECO:0007669"/>
    <property type="project" value="UniProtKB-UniRule"/>
</dbReference>
<dbReference type="GO" id="GO:0006310">
    <property type="term" value="P:DNA recombination"/>
    <property type="evidence" value="ECO:0007669"/>
    <property type="project" value="InterPro"/>
</dbReference>
<keyword evidence="10 12" id="KW-0413">Isomerase</keyword>
<keyword evidence="4 12" id="KW-0547">Nucleotide-binding</keyword>
<feature type="domain" description="Helicase C-terminal" evidence="15">
    <location>
        <begin position="485"/>
        <end position="646"/>
    </location>
</feature>
<dbReference type="Gene3D" id="3.40.1440.60">
    <property type="entry name" value="PriA, 3(prime) DNA-binding domain"/>
    <property type="match status" value="1"/>
</dbReference>
<feature type="binding site" evidence="12">
    <location>
        <position position="482"/>
    </location>
    <ligand>
        <name>Zn(2+)</name>
        <dbReference type="ChEBI" id="CHEBI:29105"/>
        <label>2</label>
    </ligand>
</feature>